<proteinExistence type="predicted"/>
<gene>
    <name evidence="1" type="ORF">CYMTET_51494</name>
</gene>
<keyword evidence="2" id="KW-1185">Reference proteome</keyword>
<dbReference type="EMBL" id="LGRX02034194">
    <property type="protein sequence ID" value="KAK3238498.1"/>
    <property type="molecule type" value="Genomic_DNA"/>
</dbReference>
<evidence type="ECO:0000313" key="1">
    <source>
        <dbReference type="EMBL" id="KAK3238498.1"/>
    </source>
</evidence>
<comment type="caution">
    <text evidence="1">The sequence shown here is derived from an EMBL/GenBank/DDBJ whole genome shotgun (WGS) entry which is preliminary data.</text>
</comment>
<organism evidence="1 2">
    <name type="scientific">Cymbomonas tetramitiformis</name>
    <dbReference type="NCBI Taxonomy" id="36881"/>
    <lineage>
        <taxon>Eukaryota</taxon>
        <taxon>Viridiplantae</taxon>
        <taxon>Chlorophyta</taxon>
        <taxon>Pyramimonadophyceae</taxon>
        <taxon>Pyramimonadales</taxon>
        <taxon>Pyramimonadaceae</taxon>
        <taxon>Cymbomonas</taxon>
    </lineage>
</organism>
<accession>A0AAE0BKY1</accession>
<dbReference type="AlphaFoldDB" id="A0AAE0BKY1"/>
<evidence type="ECO:0000313" key="2">
    <source>
        <dbReference type="Proteomes" id="UP001190700"/>
    </source>
</evidence>
<reference evidence="1 2" key="1">
    <citation type="journal article" date="2015" name="Genome Biol. Evol.">
        <title>Comparative Genomics of a Bacterivorous Green Alga Reveals Evolutionary Causalities and Consequences of Phago-Mixotrophic Mode of Nutrition.</title>
        <authorList>
            <person name="Burns J.A."/>
            <person name="Paasch A."/>
            <person name="Narechania A."/>
            <person name="Kim E."/>
        </authorList>
    </citation>
    <scope>NUCLEOTIDE SEQUENCE [LARGE SCALE GENOMIC DNA]</scope>
    <source>
        <strain evidence="1 2">PLY_AMNH</strain>
    </source>
</reference>
<dbReference type="Proteomes" id="UP001190700">
    <property type="component" value="Unassembled WGS sequence"/>
</dbReference>
<sequence length="114" mass="13783">MGSWAWWRRAWRRRAWRWRRRGVEVAEEVVGRVEEGAPEEEANKVEAGWAVEGERAAEGSGDLVAAVVVAGSAMLVNWSEVWLEEWSEMWLEMLAWMWWEMWWEGWREMWWEVQ</sequence>
<name>A0AAE0BKY1_9CHLO</name>
<protein>
    <submittedName>
        <fullName evidence="1">Uncharacterized protein</fullName>
    </submittedName>
</protein>